<evidence type="ECO:0000313" key="3">
    <source>
        <dbReference type="EMBL" id="NDW45288.1"/>
    </source>
</evidence>
<feature type="compositionally biased region" description="Basic and acidic residues" evidence="1">
    <location>
        <begin position="71"/>
        <end position="82"/>
    </location>
</feature>
<keyword evidence="2" id="KW-0732">Signal</keyword>
<reference evidence="3" key="1">
    <citation type="submission" date="2020-02" db="EMBL/GenBank/DDBJ databases">
        <title>Delineation of the pyrene-degrading pathway in Roseobacter clade bacteria by genomic analysis.</title>
        <authorList>
            <person name="Zhou H."/>
            <person name="Wang H."/>
        </authorList>
    </citation>
    <scope>NUCLEOTIDE SEQUENCE</scope>
    <source>
        <strain evidence="3">PrR005</strain>
    </source>
</reference>
<dbReference type="EMBL" id="JAAGOX010000012">
    <property type="protein sequence ID" value="NDW45288.1"/>
    <property type="molecule type" value="Genomic_DNA"/>
</dbReference>
<dbReference type="RefSeq" id="WP_164129330.1">
    <property type="nucleotide sequence ID" value="NZ_JAAGOX010000012.1"/>
</dbReference>
<feature type="compositionally biased region" description="Basic and acidic residues" evidence="1">
    <location>
        <begin position="94"/>
        <end position="103"/>
    </location>
</feature>
<protein>
    <submittedName>
        <fullName evidence="3">Uncharacterized protein</fullName>
    </submittedName>
</protein>
<name>A0A6B2NPI4_9RHOB</name>
<dbReference type="AlphaFoldDB" id="A0A6B2NPI4"/>
<feature type="signal peptide" evidence="2">
    <location>
        <begin position="1"/>
        <end position="24"/>
    </location>
</feature>
<feature type="chain" id="PRO_5025510329" evidence="2">
    <location>
        <begin position="25"/>
        <end position="179"/>
    </location>
</feature>
<proteinExistence type="predicted"/>
<sequence>MRSFLLGVSAMSVALTMSTAPVRADDEAAAIAGAIAIIGLAALAHNKNHYQEGYRPNGENETAAFERGYRDGLHNEPYDSRHSSTAYGQGFDAGQKERSNRLAHKQRDIAGVKVPAAAAQSCVNEASSSWGVGRHDVHIVNAGQEGADNFYIELASGHRHVICGSNSQGQVFNFRNGRM</sequence>
<evidence type="ECO:0000256" key="2">
    <source>
        <dbReference type="SAM" id="SignalP"/>
    </source>
</evidence>
<accession>A0A6B2NPI4</accession>
<evidence type="ECO:0000256" key="1">
    <source>
        <dbReference type="SAM" id="MobiDB-lite"/>
    </source>
</evidence>
<feature type="region of interest" description="Disordered" evidence="1">
    <location>
        <begin position="71"/>
        <end position="103"/>
    </location>
</feature>
<gene>
    <name evidence="3" type="ORF">G0P99_09970</name>
</gene>
<organism evidence="3">
    <name type="scientific">Ruegeria sp. PrR005</name>
    <dbReference type="NCBI Taxonomy" id="2706882"/>
    <lineage>
        <taxon>Bacteria</taxon>
        <taxon>Pseudomonadati</taxon>
        <taxon>Pseudomonadota</taxon>
        <taxon>Alphaproteobacteria</taxon>
        <taxon>Rhodobacterales</taxon>
        <taxon>Roseobacteraceae</taxon>
        <taxon>Ruegeria</taxon>
    </lineage>
</organism>
<comment type="caution">
    <text evidence="3">The sequence shown here is derived from an EMBL/GenBank/DDBJ whole genome shotgun (WGS) entry which is preliminary data.</text>
</comment>